<feature type="transmembrane region" description="Helical" evidence="2">
    <location>
        <begin position="386"/>
        <end position="405"/>
    </location>
</feature>
<feature type="region of interest" description="Disordered" evidence="1">
    <location>
        <begin position="1"/>
        <end position="52"/>
    </location>
</feature>
<dbReference type="InterPro" id="IPR027417">
    <property type="entry name" value="P-loop_NTPase"/>
</dbReference>
<dbReference type="PANTHER" id="PTHR14241">
    <property type="entry name" value="INTERFERON-INDUCED PROTEIN 44"/>
    <property type="match status" value="1"/>
</dbReference>
<keyword evidence="2" id="KW-1133">Transmembrane helix</keyword>
<feature type="compositionally biased region" description="Polar residues" evidence="1">
    <location>
        <begin position="444"/>
        <end position="461"/>
    </location>
</feature>
<dbReference type="Proteomes" id="UP001153076">
    <property type="component" value="Unassembled WGS sequence"/>
</dbReference>
<feature type="compositionally biased region" description="Basic residues" evidence="1">
    <location>
        <begin position="517"/>
        <end position="530"/>
    </location>
</feature>
<accession>A0A9Q1H155</accession>
<gene>
    <name evidence="3" type="ORF">Cgig2_029936</name>
</gene>
<evidence type="ECO:0000256" key="2">
    <source>
        <dbReference type="SAM" id="Phobius"/>
    </source>
</evidence>
<proteinExistence type="predicted"/>
<evidence type="ECO:0000313" key="4">
    <source>
        <dbReference type="Proteomes" id="UP001153076"/>
    </source>
</evidence>
<organism evidence="3 4">
    <name type="scientific">Carnegiea gigantea</name>
    <dbReference type="NCBI Taxonomy" id="171969"/>
    <lineage>
        <taxon>Eukaryota</taxon>
        <taxon>Viridiplantae</taxon>
        <taxon>Streptophyta</taxon>
        <taxon>Embryophyta</taxon>
        <taxon>Tracheophyta</taxon>
        <taxon>Spermatophyta</taxon>
        <taxon>Magnoliopsida</taxon>
        <taxon>eudicotyledons</taxon>
        <taxon>Gunneridae</taxon>
        <taxon>Pentapetalae</taxon>
        <taxon>Caryophyllales</taxon>
        <taxon>Cactineae</taxon>
        <taxon>Cactaceae</taxon>
        <taxon>Cactoideae</taxon>
        <taxon>Echinocereeae</taxon>
        <taxon>Carnegiea</taxon>
    </lineage>
</organism>
<name>A0A9Q1H155_9CARY</name>
<dbReference type="Gene3D" id="3.40.50.300">
    <property type="entry name" value="P-loop containing nucleotide triphosphate hydrolases"/>
    <property type="match status" value="1"/>
</dbReference>
<keyword evidence="2" id="KW-0472">Membrane</keyword>
<keyword evidence="4" id="KW-1185">Reference proteome</keyword>
<dbReference type="AlphaFoldDB" id="A0A9Q1H155"/>
<dbReference type="CDD" id="cd00882">
    <property type="entry name" value="Ras_like_GTPase"/>
    <property type="match status" value="1"/>
</dbReference>
<dbReference type="EMBL" id="JAKOGI010001000">
    <property type="protein sequence ID" value="KAJ8428483.1"/>
    <property type="molecule type" value="Genomic_DNA"/>
</dbReference>
<feature type="region of interest" description="Disordered" evidence="1">
    <location>
        <begin position="444"/>
        <end position="536"/>
    </location>
</feature>
<dbReference type="OrthoDB" id="25620at2759"/>
<dbReference type="SUPFAM" id="SSF52540">
    <property type="entry name" value="P-loop containing nucleoside triphosphate hydrolases"/>
    <property type="match status" value="1"/>
</dbReference>
<sequence>MGGDALRCFTSDESSLDNDYPEFPPHASTYYRDDDESFSGSNGFSPKESDVVGSRISTNPVEFDGNLRRKIAYREIMKNYDELWARRESLYQAKCKILSYTPGSWINNMSDKKRSNYVIPKTTTLLLIGPRGSGKSSLVNRISRVFEDDKFFASERAQVTYNSSAGEGTYFLQEYMIPRGATSFCLFDTRSLSEHFADNDEMLWNWMVKGVRHGDLITRDSDSSSLKAALKFKAEQSGPPSSEVRRVNFVIFVVNGFSVLRAMNGDKKEDGRYLALVRETFSCPHLSFKDDKPIIVVTHGDLLSLGDRARVRVYLGEKLGVPPAKQIFDIPGDNYDPSTELTIVDMIKYSLEHADKNLPSRESTEWVNRIGFCKDTVDNKVFKTSILTSIFLAIFLGIACVTFPVHRSQKHDERLFTPAINWHAKPQVNQPYEPLMTFPSDLQSKTEVNQSHDNQRQQTHQPGPKSGRQNREPEPESLPTLPDKLEEATAVPTLPSKHVVHGPCKQAKSRSPSPERRHPKSAVKWHKTRHLWLDSD</sequence>
<protein>
    <submittedName>
        <fullName evidence="3">Uncharacterized protein</fullName>
    </submittedName>
</protein>
<evidence type="ECO:0000256" key="1">
    <source>
        <dbReference type="SAM" id="MobiDB-lite"/>
    </source>
</evidence>
<evidence type="ECO:0000313" key="3">
    <source>
        <dbReference type="EMBL" id="KAJ8428483.1"/>
    </source>
</evidence>
<comment type="caution">
    <text evidence="3">The sequence shown here is derived from an EMBL/GenBank/DDBJ whole genome shotgun (WGS) entry which is preliminary data.</text>
</comment>
<reference evidence="3" key="1">
    <citation type="submission" date="2022-04" db="EMBL/GenBank/DDBJ databases">
        <title>Carnegiea gigantea Genome sequencing and assembly v2.</title>
        <authorList>
            <person name="Copetti D."/>
            <person name="Sanderson M.J."/>
            <person name="Burquez A."/>
            <person name="Wojciechowski M.F."/>
        </authorList>
    </citation>
    <scope>NUCLEOTIDE SEQUENCE</scope>
    <source>
        <strain evidence="3">SGP5-SGP5p</strain>
        <tissue evidence="3">Aerial part</tissue>
    </source>
</reference>
<dbReference type="PANTHER" id="PTHR14241:SF32">
    <property type="entry name" value="VWFA DOMAIN-CONTAINING PROTEIN-RELATED"/>
    <property type="match status" value="1"/>
</dbReference>
<keyword evidence="2" id="KW-0812">Transmembrane</keyword>